<protein>
    <recommendedName>
        <fullName evidence="4">HTH araC/xylS-type domain-containing protein</fullName>
    </recommendedName>
</protein>
<dbReference type="InterPro" id="IPR011051">
    <property type="entry name" value="RmlC_Cupin_sf"/>
</dbReference>
<organism evidence="5 6">
    <name type="scientific">Fulvitalea axinellae</name>
    <dbReference type="NCBI Taxonomy" id="1182444"/>
    <lineage>
        <taxon>Bacteria</taxon>
        <taxon>Pseudomonadati</taxon>
        <taxon>Bacteroidota</taxon>
        <taxon>Cytophagia</taxon>
        <taxon>Cytophagales</taxon>
        <taxon>Persicobacteraceae</taxon>
        <taxon>Fulvitalea</taxon>
    </lineage>
</organism>
<dbReference type="Gene3D" id="1.10.10.60">
    <property type="entry name" value="Homeodomain-like"/>
    <property type="match status" value="1"/>
</dbReference>
<gene>
    <name evidence="5" type="ORF">FUAX_39270</name>
</gene>
<dbReference type="SMART" id="SM00342">
    <property type="entry name" value="HTH_ARAC"/>
    <property type="match status" value="1"/>
</dbReference>
<dbReference type="InterPro" id="IPR009057">
    <property type="entry name" value="Homeodomain-like_sf"/>
</dbReference>
<name>A0AAU9CQ36_9BACT</name>
<dbReference type="SUPFAM" id="SSF46689">
    <property type="entry name" value="Homeodomain-like"/>
    <property type="match status" value="2"/>
</dbReference>
<evidence type="ECO:0000259" key="4">
    <source>
        <dbReference type="PROSITE" id="PS01124"/>
    </source>
</evidence>
<reference evidence="5 6" key="1">
    <citation type="submission" date="2021-12" db="EMBL/GenBank/DDBJ databases">
        <title>Genome sequencing of bacteria with rrn-lacking chromosome and rrn-plasmid.</title>
        <authorList>
            <person name="Anda M."/>
            <person name="Iwasaki W."/>
        </authorList>
    </citation>
    <scope>NUCLEOTIDE SEQUENCE [LARGE SCALE GENOMIC DNA]</scope>
    <source>
        <strain evidence="5 6">DSM 100852</strain>
        <plasmid evidence="5 6">pFA1</plasmid>
    </source>
</reference>
<dbReference type="GO" id="GO:0003700">
    <property type="term" value="F:DNA-binding transcription factor activity"/>
    <property type="evidence" value="ECO:0007669"/>
    <property type="project" value="InterPro"/>
</dbReference>
<sequence>MIMRYRIQKYDDFNASGGAEVSNISYEKSRGRLCQYAKTDSSCFFLPENYSTQVVKGEKYMLIGNTEFRLRKGDSLRIPKHTVVFTHIPDQTEGFISLNTPYPAKGDSSSCPARMLDTLITHLFEPLTIPELAEKTFMSTATFKRHFSRNFGIAPKTWIRQTRLRATYFYLRTQQYPVSEVAFRAGFDNLPHFSHSFKQQFHLSPSDLSHID</sequence>
<feature type="domain" description="HTH araC/xylS-type" evidence="4">
    <location>
        <begin position="113"/>
        <end position="211"/>
    </location>
</feature>
<dbReference type="EMBL" id="AP025315">
    <property type="protein sequence ID" value="BDD11495.1"/>
    <property type="molecule type" value="Genomic_DNA"/>
</dbReference>
<dbReference type="InterPro" id="IPR050204">
    <property type="entry name" value="AraC_XylS_family_regulators"/>
</dbReference>
<keyword evidence="3" id="KW-0804">Transcription</keyword>
<accession>A0AAU9CQ36</accession>
<dbReference type="PROSITE" id="PS01124">
    <property type="entry name" value="HTH_ARAC_FAMILY_2"/>
    <property type="match status" value="1"/>
</dbReference>
<evidence type="ECO:0000256" key="1">
    <source>
        <dbReference type="ARBA" id="ARBA00023015"/>
    </source>
</evidence>
<dbReference type="GO" id="GO:0043565">
    <property type="term" value="F:sequence-specific DNA binding"/>
    <property type="evidence" value="ECO:0007669"/>
    <property type="project" value="InterPro"/>
</dbReference>
<keyword evidence="2" id="KW-0238">DNA-binding</keyword>
<dbReference type="InterPro" id="IPR018060">
    <property type="entry name" value="HTH_AraC"/>
</dbReference>
<dbReference type="Proteomes" id="UP001348817">
    <property type="component" value="Plasmid pFA1"/>
</dbReference>
<dbReference type="Pfam" id="PF12833">
    <property type="entry name" value="HTH_18"/>
    <property type="match status" value="1"/>
</dbReference>
<dbReference type="PANTHER" id="PTHR46796">
    <property type="entry name" value="HTH-TYPE TRANSCRIPTIONAL ACTIVATOR RHAS-RELATED"/>
    <property type="match status" value="1"/>
</dbReference>
<evidence type="ECO:0000313" key="5">
    <source>
        <dbReference type="EMBL" id="BDD11495.1"/>
    </source>
</evidence>
<keyword evidence="1" id="KW-0805">Transcription regulation</keyword>
<keyword evidence="6" id="KW-1185">Reference proteome</keyword>
<dbReference type="KEGG" id="fax:FUAX_39270"/>
<dbReference type="SUPFAM" id="SSF51182">
    <property type="entry name" value="RmlC-like cupins"/>
    <property type="match status" value="1"/>
</dbReference>
<evidence type="ECO:0000313" key="6">
    <source>
        <dbReference type="Proteomes" id="UP001348817"/>
    </source>
</evidence>
<proteinExistence type="predicted"/>
<evidence type="ECO:0000256" key="3">
    <source>
        <dbReference type="ARBA" id="ARBA00023163"/>
    </source>
</evidence>
<keyword evidence="5" id="KW-0614">Plasmid</keyword>
<geneLocation type="plasmid" evidence="5 6">
    <name>pFA1</name>
</geneLocation>
<evidence type="ECO:0000256" key="2">
    <source>
        <dbReference type="ARBA" id="ARBA00023125"/>
    </source>
</evidence>
<dbReference type="AlphaFoldDB" id="A0AAU9CQ36"/>